<feature type="compositionally biased region" description="Basic and acidic residues" evidence="1">
    <location>
        <begin position="503"/>
        <end position="515"/>
    </location>
</feature>
<evidence type="ECO:0000256" key="2">
    <source>
        <dbReference type="SAM" id="SignalP"/>
    </source>
</evidence>
<dbReference type="NCBIfam" id="TIGR03057">
    <property type="entry name" value="xxxLxxG_by_4"/>
    <property type="match status" value="1"/>
</dbReference>
<proteinExistence type="predicted"/>
<comment type="caution">
    <text evidence="3">The sequence shown here is derived from an EMBL/GenBank/DDBJ whole genome shotgun (WGS) entry which is preliminary data.</text>
</comment>
<sequence length="591" mass="63751">MIRKTIASITALSLVLYPSTLSFAETDNEGSFSDKHEVVYTTLDALGEQQGLYVVNEFNVTETGAITDYGQYESLENLTTTGEISTNNGELTLPANEDPFYYRGDLADRQLPWTFDVTYKLDGNKVAPSDIVGQSGDVSITVDMSHREGANETFTDNFMVQVSATLNSDVFSQVEAPGGTVASAGQDQQVSFTVMPGDEDTLTLEASAESFEFDGFQISALPASMSVDQPNTSEMTDNMEQLSNGVADLHDGIAELNNGLGELNNGAVDLRNGSSSYLQGVRDLDNGSGELVGGSESIQAGIDEMHQQLASSDSSSGNLGEMASGLNEIAAGLEEAATGLDDLRSNYENAYGALDDAIKRIPDSQLSEEELQGLYQSGADQDVVDTLVSTYEAAQATKQTYNQVGDAFSAVTPALNETSGQLSEMANQLQTMAENVSSADPASGLTELENGLADLSSQYSEFHAGLVDYTNGVGELANSYSSVHSGVDDLQSGIASTYAGSNDLRDGSRELRDETSDLPEEMQNEIDSMMSDFEYDDFDLESFVSERNNEDIESVQFTIQTDSIEIEEPEDTTDEQDENESIWDRFLNLFR</sequence>
<evidence type="ECO:0000313" key="4">
    <source>
        <dbReference type="Proteomes" id="UP001549167"/>
    </source>
</evidence>
<organism evidence="3 4">
    <name type="scientific">Alkalibacillus flavidus</name>
    <dbReference type="NCBI Taxonomy" id="546021"/>
    <lineage>
        <taxon>Bacteria</taxon>
        <taxon>Bacillati</taxon>
        <taxon>Bacillota</taxon>
        <taxon>Bacilli</taxon>
        <taxon>Bacillales</taxon>
        <taxon>Bacillaceae</taxon>
        <taxon>Alkalibacillus</taxon>
    </lineage>
</organism>
<gene>
    <name evidence="3" type="ORF">ABID56_001371</name>
</gene>
<dbReference type="Gene3D" id="1.10.287.950">
    <property type="entry name" value="Methyl-accepting chemotaxis protein"/>
    <property type="match status" value="2"/>
</dbReference>
<dbReference type="InterPro" id="IPR023908">
    <property type="entry name" value="xxxLxxG_rpt"/>
</dbReference>
<protein>
    <submittedName>
        <fullName evidence="3">X-X-X-Leu-X-X-Gly heptad repeat protein</fullName>
    </submittedName>
</protein>
<feature type="signal peptide" evidence="2">
    <location>
        <begin position="1"/>
        <end position="24"/>
    </location>
</feature>
<dbReference type="SUPFAM" id="SSF58104">
    <property type="entry name" value="Methyl-accepting chemotaxis protein (MCP) signaling domain"/>
    <property type="match status" value="1"/>
</dbReference>
<dbReference type="Proteomes" id="UP001549167">
    <property type="component" value="Unassembled WGS sequence"/>
</dbReference>
<accession>A0ABV2KXJ5</accession>
<dbReference type="EMBL" id="JBEPMX010000006">
    <property type="protein sequence ID" value="MET3683276.1"/>
    <property type="molecule type" value="Genomic_DNA"/>
</dbReference>
<reference evidence="3 4" key="1">
    <citation type="submission" date="2024-06" db="EMBL/GenBank/DDBJ databases">
        <title>Genomic Encyclopedia of Type Strains, Phase IV (KMG-IV): sequencing the most valuable type-strain genomes for metagenomic binning, comparative biology and taxonomic classification.</title>
        <authorList>
            <person name="Goeker M."/>
        </authorList>
    </citation>
    <scope>NUCLEOTIDE SEQUENCE [LARGE SCALE GENOMIC DNA]</scope>
    <source>
        <strain evidence="3 4">DSM 23520</strain>
    </source>
</reference>
<keyword evidence="4" id="KW-1185">Reference proteome</keyword>
<evidence type="ECO:0000313" key="3">
    <source>
        <dbReference type="EMBL" id="MET3683276.1"/>
    </source>
</evidence>
<keyword evidence="2" id="KW-0732">Signal</keyword>
<feature type="chain" id="PRO_5045414501" evidence="2">
    <location>
        <begin position="25"/>
        <end position="591"/>
    </location>
</feature>
<name>A0ABV2KXJ5_9BACI</name>
<evidence type="ECO:0000256" key="1">
    <source>
        <dbReference type="SAM" id="MobiDB-lite"/>
    </source>
</evidence>
<dbReference type="RefSeq" id="WP_354219858.1">
    <property type="nucleotide sequence ID" value="NZ_JBEPMX010000006.1"/>
</dbReference>
<feature type="region of interest" description="Disordered" evidence="1">
    <location>
        <begin position="498"/>
        <end position="519"/>
    </location>
</feature>